<protein>
    <submittedName>
        <fullName evidence="1">Uncharacterized protein</fullName>
    </submittedName>
</protein>
<evidence type="ECO:0000313" key="1">
    <source>
        <dbReference type="EMBL" id="DAE26537.1"/>
    </source>
</evidence>
<organism evidence="1">
    <name type="scientific">Myoviridae sp. ctaOv25</name>
    <dbReference type="NCBI Taxonomy" id="2827290"/>
    <lineage>
        <taxon>Viruses</taxon>
        <taxon>Duplodnaviria</taxon>
        <taxon>Heunggongvirae</taxon>
        <taxon>Uroviricota</taxon>
        <taxon>Caudoviricetes</taxon>
    </lineage>
</organism>
<reference evidence="1" key="1">
    <citation type="journal article" date="2021" name="Proc. Natl. Acad. Sci. U.S.A.">
        <title>A Catalog of Tens of Thousands of Viruses from Human Metagenomes Reveals Hidden Associations with Chronic Diseases.</title>
        <authorList>
            <person name="Tisza M.J."/>
            <person name="Buck C.B."/>
        </authorList>
    </citation>
    <scope>NUCLEOTIDE SEQUENCE</scope>
    <source>
        <strain evidence="1">CtaOv25</strain>
    </source>
</reference>
<dbReference type="EMBL" id="BK015820">
    <property type="protein sequence ID" value="DAE26537.1"/>
    <property type="molecule type" value="Genomic_DNA"/>
</dbReference>
<sequence>MLSCYDIDRVLSRSVADEIYLEASSSNTSVFDAVDRIISAIKELINKMTADGKKFMLDIKMIIQRVGLRANLQMLKMDLKHGKKKGRTIVQMVDVPKFINYYNQNSWKLEKKIIKPTDSTYFKSPEAYQRAIDSLERELDDFKSKLDFLRNHPIDVPIDKAISYVEKEISGESQIWKSYNKMLYDLEAYAIKLERAQKSQRNKSADYLTTHQVGPVRRLIGKFVQICRNAVSKFITGIVFFFA</sequence>
<accession>A0A8S5R623</accession>
<proteinExistence type="predicted"/>
<name>A0A8S5R623_9CAUD</name>